<comment type="caution">
    <text evidence="4">The sequence shown here is derived from an EMBL/GenBank/DDBJ whole genome shotgun (WGS) entry which is preliminary data.</text>
</comment>
<feature type="domain" description="BTB" evidence="3">
    <location>
        <begin position="17"/>
        <end position="80"/>
    </location>
</feature>
<name>A0AAD8X106_LOLMU</name>
<dbReference type="InterPro" id="IPR045005">
    <property type="entry name" value="BPM1-6"/>
</dbReference>
<comment type="similarity">
    <text evidence="2">Belongs to the Tdpoz family.</text>
</comment>
<reference evidence="4" key="1">
    <citation type="submission" date="2023-07" db="EMBL/GenBank/DDBJ databases">
        <title>A chromosome-level genome assembly of Lolium multiflorum.</title>
        <authorList>
            <person name="Chen Y."/>
            <person name="Copetti D."/>
            <person name="Kolliker R."/>
            <person name="Studer B."/>
        </authorList>
    </citation>
    <scope>NUCLEOTIDE SEQUENCE</scope>
    <source>
        <strain evidence="4">02402/16</strain>
        <tissue evidence="4">Leaf</tissue>
    </source>
</reference>
<proteinExistence type="inferred from homology"/>
<accession>A0AAD8X106</accession>
<evidence type="ECO:0000256" key="2">
    <source>
        <dbReference type="ARBA" id="ARBA00010846"/>
    </source>
</evidence>
<dbReference type="GO" id="GO:0016567">
    <property type="term" value="P:protein ubiquitination"/>
    <property type="evidence" value="ECO:0007669"/>
    <property type="project" value="InterPro"/>
</dbReference>
<evidence type="ECO:0000313" key="4">
    <source>
        <dbReference type="EMBL" id="KAK1685518.1"/>
    </source>
</evidence>
<dbReference type="SMART" id="SM00225">
    <property type="entry name" value="BTB"/>
    <property type="match status" value="1"/>
</dbReference>
<dbReference type="Gene3D" id="3.30.710.10">
    <property type="entry name" value="Potassium Channel Kv1.1, Chain A"/>
    <property type="match status" value="1"/>
</dbReference>
<dbReference type="AlphaFoldDB" id="A0AAD8X106"/>
<organism evidence="4 5">
    <name type="scientific">Lolium multiflorum</name>
    <name type="common">Italian ryegrass</name>
    <name type="synonym">Lolium perenne subsp. multiflorum</name>
    <dbReference type="NCBI Taxonomy" id="4521"/>
    <lineage>
        <taxon>Eukaryota</taxon>
        <taxon>Viridiplantae</taxon>
        <taxon>Streptophyta</taxon>
        <taxon>Embryophyta</taxon>
        <taxon>Tracheophyta</taxon>
        <taxon>Spermatophyta</taxon>
        <taxon>Magnoliopsida</taxon>
        <taxon>Liliopsida</taxon>
        <taxon>Poales</taxon>
        <taxon>Poaceae</taxon>
        <taxon>BOP clade</taxon>
        <taxon>Pooideae</taxon>
        <taxon>Poodae</taxon>
        <taxon>Poeae</taxon>
        <taxon>Poeae Chloroplast Group 2 (Poeae type)</taxon>
        <taxon>Loliodinae</taxon>
        <taxon>Loliinae</taxon>
        <taxon>Lolium</taxon>
    </lineage>
</organism>
<dbReference type="Proteomes" id="UP001231189">
    <property type="component" value="Unassembled WGS sequence"/>
</dbReference>
<dbReference type="Pfam" id="PF24570">
    <property type="entry name" value="BACK_BPM_SPOP"/>
    <property type="match status" value="1"/>
</dbReference>
<gene>
    <name evidence="4" type="ORF">QYE76_046366</name>
</gene>
<dbReference type="SUPFAM" id="SSF54695">
    <property type="entry name" value="POZ domain"/>
    <property type="match status" value="1"/>
</dbReference>
<evidence type="ECO:0000256" key="1">
    <source>
        <dbReference type="ARBA" id="ARBA00004906"/>
    </source>
</evidence>
<evidence type="ECO:0000313" key="5">
    <source>
        <dbReference type="Proteomes" id="UP001231189"/>
    </source>
</evidence>
<keyword evidence="5" id="KW-1185">Reference proteome</keyword>
<dbReference type="PANTHER" id="PTHR26379">
    <property type="entry name" value="BTB/POZ AND MATH DOMAIN-CONTAINING PROTEIN 1"/>
    <property type="match status" value="1"/>
</dbReference>
<dbReference type="PROSITE" id="PS50097">
    <property type="entry name" value="BTB"/>
    <property type="match status" value="1"/>
</dbReference>
<dbReference type="InterPro" id="IPR011333">
    <property type="entry name" value="SKP1/BTB/POZ_sf"/>
</dbReference>
<evidence type="ECO:0000259" key="3">
    <source>
        <dbReference type="PROSITE" id="PS50097"/>
    </source>
</evidence>
<dbReference type="InterPro" id="IPR056423">
    <property type="entry name" value="BACK_BPM_SPOP"/>
</dbReference>
<comment type="pathway">
    <text evidence="1">Protein modification; protein ubiquitination.</text>
</comment>
<dbReference type="EMBL" id="JAUUTY010000002">
    <property type="protein sequence ID" value="KAK1685518.1"/>
    <property type="molecule type" value="Genomic_DNA"/>
</dbReference>
<dbReference type="InterPro" id="IPR000210">
    <property type="entry name" value="BTB/POZ_dom"/>
</dbReference>
<sequence>MDLPGDLEGMLRGERGMDVTFKVGGQEYRAHRFVLAARSPVFSAMLFGPMAEKDMRCLDIADMHPLIFKKMLHYIYTGSLPKCGAYSAAEMQHLLVAADRYGLETLKLGCEDELCEKLDAKTITTSMKLADQHGCKRLKDACLEFVSKGRRRLRPRVV</sequence>
<dbReference type="PANTHER" id="PTHR26379:SF388">
    <property type="entry name" value="OS04G0625700 PROTEIN"/>
    <property type="match status" value="1"/>
</dbReference>
<dbReference type="Pfam" id="PF00651">
    <property type="entry name" value="BTB"/>
    <property type="match status" value="1"/>
</dbReference>
<protein>
    <recommendedName>
        <fullName evidence="3">BTB domain-containing protein</fullName>
    </recommendedName>
</protein>